<evidence type="ECO:0000256" key="5">
    <source>
        <dbReference type="SAM" id="Phobius"/>
    </source>
</evidence>
<comment type="subcellular location">
    <subcellularLocation>
        <location evidence="1">Membrane</location>
    </subcellularLocation>
</comment>
<evidence type="ECO:0000256" key="2">
    <source>
        <dbReference type="ARBA" id="ARBA00022692"/>
    </source>
</evidence>
<keyword evidence="3 5" id="KW-1133">Transmembrane helix</keyword>
<dbReference type="GO" id="GO:0016020">
    <property type="term" value="C:membrane"/>
    <property type="evidence" value="ECO:0007669"/>
    <property type="project" value="UniProtKB-SubCell"/>
</dbReference>
<dbReference type="OrthoDB" id="7743618at2"/>
<keyword evidence="7" id="KW-1185">Reference proteome</keyword>
<organism evidence="6 7">
    <name type="scientific">Roseovarius azorensis</name>
    <dbReference type="NCBI Taxonomy" id="1287727"/>
    <lineage>
        <taxon>Bacteria</taxon>
        <taxon>Pseudomonadati</taxon>
        <taxon>Pseudomonadota</taxon>
        <taxon>Alphaproteobacteria</taxon>
        <taxon>Rhodobacterales</taxon>
        <taxon>Roseobacteraceae</taxon>
        <taxon>Roseovarius</taxon>
    </lineage>
</organism>
<dbReference type="AlphaFoldDB" id="A0A1H7PS45"/>
<proteinExistence type="predicted"/>
<reference evidence="6 7" key="1">
    <citation type="submission" date="2016-10" db="EMBL/GenBank/DDBJ databases">
        <authorList>
            <person name="de Groot N.N."/>
        </authorList>
    </citation>
    <scope>NUCLEOTIDE SEQUENCE [LARGE SCALE GENOMIC DNA]</scope>
    <source>
        <strain evidence="6 7">DSM 100674</strain>
    </source>
</reference>
<accession>A0A1H7PS45</accession>
<feature type="transmembrane region" description="Helical" evidence="5">
    <location>
        <begin position="112"/>
        <end position="130"/>
    </location>
</feature>
<dbReference type="RefSeq" id="WP_093035418.1">
    <property type="nucleotide sequence ID" value="NZ_FOAG01000005.1"/>
</dbReference>
<dbReference type="SUPFAM" id="SSF161084">
    <property type="entry name" value="MAPEG domain-like"/>
    <property type="match status" value="1"/>
</dbReference>
<protein>
    <submittedName>
        <fullName evidence="6">Uncharacterized conserved protein, MAPEG superfamily</fullName>
    </submittedName>
</protein>
<dbReference type="InterPro" id="IPR001129">
    <property type="entry name" value="Membr-assoc_MAPEG"/>
</dbReference>
<evidence type="ECO:0000256" key="4">
    <source>
        <dbReference type="ARBA" id="ARBA00023136"/>
    </source>
</evidence>
<dbReference type="PANTHER" id="PTHR35371:SF1">
    <property type="entry name" value="BLR7753 PROTEIN"/>
    <property type="match status" value="1"/>
</dbReference>
<gene>
    <name evidence="6" type="ORF">SAMN05443999_10577</name>
</gene>
<evidence type="ECO:0000256" key="3">
    <source>
        <dbReference type="ARBA" id="ARBA00022989"/>
    </source>
</evidence>
<dbReference type="InterPro" id="IPR023352">
    <property type="entry name" value="MAPEG-like_dom_sf"/>
</dbReference>
<keyword evidence="4 5" id="KW-0472">Membrane</keyword>
<dbReference type="PANTHER" id="PTHR35371">
    <property type="entry name" value="INNER MEMBRANE PROTEIN"/>
    <property type="match status" value="1"/>
</dbReference>
<dbReference type="STRING" id="1287727.SAMN05443999_10577"/>
<feature type="transmembrane region" description="Helical" evidence="5">
    <location>
        <begin position="58"/>
        <end position="77"/>
    </location>
</feature>
<evidence type="ECO:0000313" key="6">
    <source>
        <dbReference type="EMBL" id="SEL38650.1"/>
    </source>
</evidence>
<dbReference type="EMBL" id="FOAG01000005">
    <property type="protein sequence ID" value="SEL38650.1"/>
    <property type="molecule type" value="Genomic_DNA"/>
</dbReference>
<keyword evidence="2 5" id="KW-0812">Transmembrane</keyword>
<evidence type="ECO:0000313" key="7">
    <source>
        <dbReference type="Proteomes" id="UP000199582"/>
    </source>
</evidence>
<name>A0A1H7PS45_9RHOB</name>
<dbReference type="Proteomes" id="UP000199582">
    <property type="component" value="Unassembled WGS sequence"/>
</dbReference>
<feature type="transmembrane region" description="Helical" evidence="5">
    <location>
        <begin position="84"/>
        <end position="106"/>
    </location>
</feature>
<dbReference type="Pfam" id="PF01124">
    <property type="entry name" value="MAPEG"/>
    <property type="match status" value="1"/>
</dbReference>
<sequence>MTPELTALTLAALLQAVQYLLYAVPANLELGPGYTMSARDREPSRQLSPKTARLGRALTNHFEGLILFTIAVIVVTFTKITTPLTAACAFTYLGARVLYIPAYYLGLRPWRSLIWAVGWLATLFMLLAALF</sequence>
<evidence type="ECO:0000256" key="1">
    <source>
        <dbReference type="ARBA" id="ARBA00004370"/>
    </source>
</evidence>
<dbReference type="Gene3D" id="1.20.120.550">
    <property type="entry name" value="Membrane associated eicosanoid/glutathione metabolism-like domain"/>
    <property type="match status" value="1"/>
</dbReference>